<dbReference type="EMBL" id="JAGKQM010001049">
    <property type="protein sequence ID" value="KAH0852526.1"/>
    <property type="molecule type" value="Genomic_DNA"/>
</dbReference>
<proteinExistence type="predicted"/>
<organism evidence="1 2">
    <name type="scientific">Brassica napus</name>
    <name type="common">Rape</name>
    <dbReference type="NCBI Taxonomy" id="3708"/>
    <lineage>
        <taxon>Eukaryota</taxon>
        <taxon>Viridiplantae</taxon>
        <taxon>Streptophyta</taxon>
        <taxon>Embryophyta</taxon>
        <taxon>Tracheophyta</taxon>
        <taxon>Spermatophyta</taxon>
        <taxon>Magnoliopsida</taxon>
        <taxon>eudicotyledons</taxon>
        <taxon>Gunneridae</taxon>
        <taxon>Pentapetalae</taxon>
        <taxon>rosids</taxon>
        <taxon>malvids</taxon>
        <taxon>Brassicales</taxon>
        <taxon>Brassicaceae</taxon>
        <taxon>Brassiceae</taxon>
        <taxon>Brassica</taxon>
    </lineage>
</organism>
<comment type="caution">
    <text evidence="1">The sequence shown here is derived from an EMBL/GenBank/DDBJ whole genome shotgun (WGS) entry which is preliminary data.</text>
</comment>
<evidence type="ECO:0000313" key="1">
    <source>
        <dbReference type="EMBL" id="KAH0852526.1"/>
    </source>
</evidence>
<keyword evidence="2" id="KW-1185">Reference proteome</keyword>
<name>A0ABQ7X9I1_BRANA</name>
<evidence type="ECO:0000313" key="2">
    <source>
        <dbReference type="Proteomes" id="UP000824890"/>
    </source>
</evidence>
<dbReference type="Proteomes" id="UP000824890">
    <property type="component" value="Unassembled WGS sequence"/>
</dbReference>
<sequence>MNTVVISDEHEALILQCHLGMISLALISRPLLPSLLLLLLP</sequence>
<accession>A0ABQ7X9I1</accession>
<reference evidence="1 2" key="1">
    <citation type="submission" date="2021-05" db="EMBL/GenBank/DDBJ databases">
        <title>Genome Assembly of Synthetic Allotetraploid Brassica napus Reveals Homoeologous Exchanges between Subgenomes.</title>
        <authorList>
            <person name="Davis J.T."/>
        </authorList>
    </citation>
    <scope>NUCLEOTIDE SEQUENCE [LARGE SCALE GENOMIC DNA]</scope>
    <source>
        <strain evidence="2">cv. Da-Ae</strain>
        <tissue evidence="1">Seedling</tissue>
    </source>
</reference>
<protein>
    <submittedName>
        <fullName evidence="1">Uncharacterized protein</fullName>
    </submittedName>
</protein>
<gene>
    <name evidence="1" type="ORF">HID58_093909</name>
</gene>